<evidence type="ECO:0000256" key="3">
    <source>
        <dbReference type="ARBA" id="ARBA00022989"/>
    </source>
</evidence>
<feature type="region of interest" description="Disordered" evidence="5">
    <location>
        <begin position="35"/>
        <end position="72"/>
    </location>
</feature>
<dbReference type="PANTHER" id="PTHR12911">
    <property type="entry name" value="SAD1/UNC-84-LIKE PROTEIN-RELATED"/>
    <property type="match status" value="1"/>
</dbReference>
<feature type="compositionally biased region" description="Low complexity" evidence="5">
    <location>
        <begin position="949"/>
        <end position="964"/>
    </location>
</feature>
<dbReference type="InterPro" id="IPR012919">
    <property type="entry name" value="SUN_dom"/>
</dbReference>
<dbReference type="Pfam" id="PF07738">
    <property type="entry name" value="Sad1_UNC"/>
    <property type="match status" value="1"/>
</dbReference>
<dbReference type="GO" id="GO:0034993">
    <property type="term" value="C:meiotic nuclear membrane microtubule tethering complex"/>
    <property type="evidence" value="ECO:0007669"/>
    <property type="project" value="TreeGrafter"/>
</dbReference>
<dbReference type="GO" id="GO:0043495">
    <property type="term" value="F:protein-membrane adaptor activity"/>
    <property type="evidence" value="ECO:0007669"/>
    <property type="project" value="TreeGrafter"/>
</dbReference>
<name>A0AAD6ZBM6_9AGAR</name>
<comment type="subcellular location">
    <subcellularLocation>
        <location evidence="1">Membrane</location>
    </subcellularLocation>
</comment>
<accession>A0AAD6ZBM6</accession>
<keyword evidence="9" id="KW-1185">Reference proteome</keyword>
<keyword evidence="4 6" id="KW-0472">Membrane</keyword>
<evidence type="ECO:0000256" key="1">
    <source>
        <dbReference type="ARBA" id="ARBA00004370"/>
    </source>
</evidence>
<proteinExistence type="predicted"/>
<feature type="transmembrane region" description="Helical" evidence="6">
    <location>
        <begin position="87"/>
        <end position="104"/>
    </location>
</feature>
<evidence type="ECO:0000313" key="8">
    <source>
        <dbReference type="EMBL" id="KAJ7314896.1"/>
    </source>
</evidence>
<protein>
    <recommendedName>
        <fullName evidence="7">SUN domain-containing protein</fullName>
    </recommendedName>
</protein>
<evidence type="ECO:0000259" key="7">
    <source>
        <dbReference type="PROSITE" id="PS51469"/>
    </source>
</evidence>
<feature type="compositionally biased region" description="Polar residues" evidence="5">
    <location>
        <begin position="49"/>
        <end position="58"/>
    </location>
</feature>
<dbReference type="Proteomes" id="UP001218218">
    <property type="component" value="Unassembled WGS sequence"/>
</dbReference>
<keyword evidence="3 6" id="KW-1133">Transmembrane helix</keyword>
<evidence type="ECO:0000256" key="4">
    <source>
        <dbReference type="ARBA" id="ARBA00023136"/>
    </source>
</evidence>
<reference evidence="8" key="1">
    <citation type="submission" date="2023-03" db="EMBL/GenBank/DDBJ databases">
        <title>Massive genome expansion in bonnet fungi (Mycena s.s.) driven by repeated elements and novel gene families across ecological guilds.</title>
        <authorList>
            <consortium name="Lawrence Berkeley National Laboratory"/>
            <person name="Harder C.B."/>
            <person name="Miyauchi S."/>
            <person name="Viragh M."/>
            <person name="Kuo A."/>
            <person name="Thoen E."/>
            <person name="Andreopoulos B."/>
            <person name="Lu D."/>
            <person name="Skrede I."/>
            <person name="Drula E."/>
            <person name="Henrissat B."/>
            <person name="Morin E."/>
            <person name="Kohler A."/>
            <person name="Barry K."/>
            <person name="LaButti K."/>
            <person name="Morin E."/>
            <person name="Salamov A."/>
            <person name="Lipzen A."/>
            <person name="Mereny Z."/>
            <person name="Hegedus B."/>
            <person name="Baldrian P."/>
            <person name="Stursova M."/>
            <person name="Weitz H."/>
            <person name="Taylor A."/>
            <person name="Grigoriev I.V."/>
            <person name="Nagy L.G."/>
            <person name="Martin F."/>
            <person name="Kauserud H."/>
        </authorList>
    </citation>
    <scope>NUCLEOTIDE SEQUENCE</scope>
    <source>
        <strain evidence="8">CBHHK002</strain>
    </source>
</reference>
<feature type="region of interest" description="Disordered" evidence="5">
    <location>
        <begin position="927"/>
        <end position="972"/>
    </location>
</feature>
<evidence type="ECO:0000256" key="2">
    <source>
        <dbReference type="ARBA" id="ARBA00022692"/>
    </source>
</evidence>
<dbReference type="PANTHER" id="PTHR12911:SF8">
    <property type="entry name" value="KLAROID PROTEIN-RELATED"/>
    <property type="match status" value="1"/>
</dbReference>
<keyword evidence="2 6" id="KW-0812">Transmembrane</keyword>
<dbReference type="PROSITE" id="PS51469">
    <property type="entry name" value="SUN"/>
    <property type="match status" value="1"/>
</dbReference>
<dbReference type="AlphaFoldDB" id="A0AAD6ZBM6"/>
<feature type="transmembrane region" description="Helical" evidence="6">
    <location>
        <begin position="136"/>
        <end position="158"/>
    </location>
</feature>
<evidence type="ECO:0000313" key="9">
    <source>
        <dbReference type="Proteomes" id="UP001218218"/>
    </source>
</evidence>
<dbReference type="InterPro" id="IPR045119">
    <property type="entry name" value="SUN1-5"/>
</dbReference>
<feature type="region of interest" description="Disordered" evidence="5">
    <location>
        <begin position="1"/>
        <end position="20"/>
    </location>
</feature>
<feature type="compositionally biased region" description="Polar residues" evidence="5">
    <location>
        <begin position="929"/>
        <end position="948"/>
    </location>
</feature>
<dbReference type="EMBL" id="JARIHO010000064">
    <property type="protein sequence ID" value="KAJ7314896.1"/>
    <property type="molecule type" value="Genomic_DNA"/>
</dbReference>
<dbReference type="Gene3D" id="2.60.120.260">
    <property type="entry name" value="Galactose-binding domain-like"/>
    <property type="match status" value="1"/>
</dbReference>
<evidence type="ECO:0000256" key="5">
    <source>
        <dbReference type="SAM" id="MobiDB-lite"/>
    </source>
</evidence>
<feature type="domain" description="SUN" evidence="7">
    <location>
        <begin position="404"/>
        <end position="614"/>
    </location>
</feature>
<evidence type="ECO:0000256" key="6">
    <source>
        <dbReference type="SAM" id="Phobius"/>
    </source>
</evidence>
<organism evidence="8 9">
    <name type="scientific">Mycena albidolilacea</name>
    <dbReference type="NCBI Taxonomy" id="1033008"/>
    <lineage>
        <taxon>Eukaryota</taxon>
        <taxon>Fungi</taxon>
        <taxon>Dikarya</taxon>
        <taxon>Basidiomycota</taxon>
        <taxon>Agaricomycotina</taxon>
        <taxon>Agaricomycetes</taxon>
        <taxon>Agaricomycetidae</taxon>
        <taxon>Agaricales</taxon>
        <taxon>Marasmiineae</taxon>
        <taxon>Mycenaceae</taxon>
        <taxon>Mycena</taxon>
    </lineage>
</organism>
<gene>
    <name evidence="8" type="ORF">DFH08DRAFT_972294</name>
</gene>
<sequence>MLPTNAWRTRLRTLPKPPRSTSFAYEQEYHRASFRRFATPPSRSRNHTHLPSSPTVSEISDHEASESDDPSFIGTQNEGFGNKSRKLSTAVIAFVFSFFCTIMHAVFQLFVLSLSTSLQLVDIILLWYMRAIARRLASLLFIVTFALLLVLVVLDLAAPMTATSLTTGLSLLSCDYSAWKTLSAQSVSADASHVPATSELNSLRRDLEALQLLVRTHVAEIPSSELNGLQKDLDASHAQSQRQSVSANAFHITATTELNSLRRDLEALRLLVRTHAAEIPLHAMSSELNGLRKDLDASHAQAQRQSVSANAFHITATTELNSLRRDLEALRLLLRTYAAEIPSHAATSLELNGLWRDLDALQRLHAAEIASQAAQRSEINSLRKDLEALQIFDLRPDYALGSSGASVIPFLTSGTYKLYPSPLPRNFLGHYTGCGVLTGRPPVTALHYNVHNGYCWPFAGSRGQLGIALSGLVYIEAITIDHVAFTDAVGSRTSVPRDMEVWALVKGRDNVAKLETYHAELAPEEHGLAMRNGSSLVSHAGQPPTPGLGDLQYIRIASLQYDIHYSHSSQTFPVDTLIRNLGIDFGVVVLMVESNWGMADYTCLYCVQTLHEGDAFQPKQMLWMHRPNPGVLICFKIAMTVLYSDLSMAGWHPTSGSETILALSQRMPATFPPPPPVFQISSSSDVTCDGVPMIQLSGPTNTWNPERIDFTLPASGQSITRGLGKLSHSKLSALSLLVNELLENCESYSKSVTTSAKPSLLIAQLADSLRRGLSRLSSIPATFERMILGVTNVQRVYLELSGLLQYMTVYVPRIEDPTFRGGLPDADTMGAFTSRPTVVENFHRARLPFWFICPLSAFSGENILRVVEPISATPWMELEALESFPPIIVGPTLQERIHGLHRGTDALPWYKNPFASGDEANPLVMRSSAGKNATGSSSAIAGPSTATARSHSSCKSRSSPYKPSASVVSKSNAQTERNKYEVFDSSYMAPAIPGWAAALAAVDRSEIPICGMYPRNVYVFPEPALLISSEARLDMYLHHYQLIRDALCYRMGDFENPQSPLTISEWRDVLQGKLAKQGKPGTLAEKRTVSIEQELTWELAEMNFRYELCALDVVAAGVDRLDDCMKCFPSPMIINPELSEGKKGFAAITPMERLPFLLSLARLMADWLYQPRPQLATAQGTANWTAEVIRDFKAKVAQHYTRSFYHFFGRAAIIPLRSP</sequence>
<feature type="transmembrane region" description="Helical" evidence="6">
    <location>
        <begin position="110"/>
        <end position="129"/>
    </location>
</feature>
<comment type="caution">
    <text evidence="8">The sequence shown here is derived from an EMBL/GenBank/DDBJ whole genome shotgun (WGS) entry which is preliminary data.</text>
</comment>